<feature type="region of interest" description="Disordered" evidence="1">
    <location>
        <begin position="909"/>
        <end position="948"/>
    </location>
</feature>
<feature type="compositionally biased region" description="Basic and acidic residues" evidence="1">
    <location>
        <begin position="73"/>
        <end position="87"/>
    </location>
</feature>
<feature type="region of interest" description="Disordered" evidence="1">
    <location>
        <begin position="828"/>
        <end position="857"/>
    </location>
</feature>
<feature type="region of interest" description="Disordered" evidence="1">
    <location>
        <begin position="269"/>
        <end position="334"/>
    </location>
</feature>
<dbReference type="EMBL" id="JASUXU010000036">
    <property type="protein sequence ID" value="KAK0318430.1"/>
    <property type="molecule type" value="Genomic_DNA"/>
</dbReference>
<accession>A0AAN6J6U4</accession>
<dbReference type="AlphaFoldDB" id="A0AAN6J6U4"/>
<feature type="compositionally biased region" description="Low complexity" evidence="1">
    <location>
        <begin position="315"/>
        <end position="329"/>
    </location>
</feature>
<feature type="compositionally biased region" description="Acidic residues" evidence="1">
    <location>
        <begin position="728"/>
        <end position="738"/>
    </location>
</feature>
<comment type="caution">
    <text evidence="2">The sequence shown here is derived from an EMBL/GenBank/DDBJ whole genome shotgun (WGS) entry which is preliminary data.</text>
</comment>
<feature type="region of interest" description="Disordered" evidence="1">
    <location>
        <begin position="633"/>
        <end position="738"/>
    </location>
</feature>
<gene>
    <name evidence="2" type="ORF">LTR82_010491</name>
</gene>
<sequence length="1081" mass="117151">MADDALICIKSLLQSIPTWIADMQTILSDARAKQEQILFEHQPVNPPLDELEHPDEPEHALSIFSSVHTRRTGGIEEEARHDGERGDSQAPLLRKQLPHFTGSDALRMSQRKRKTASVCSGDESGPRKYRSRALVVIYYDGDTQKRLETLVHKIGLGRNAVKRGSAGTTTIRLLRTISNRSDGSGSGSSHEEGTLDVSTLQYKSTRLFRGRDGNGLRPDISDKIDTCLERGESLCEQAAHQVLRDGDCASELSNATKHLNEARDLAEAEIPGLEERAQAIEDRRGKREERRRSKDVATKEKGQENKEGSSQSDFAPASPVPSLVSSRPSDGNLEVDLEADDADSEDDEGTFAPKTFQLGKYQQLSSFTRFLNLHTCTRPTTRNSYKLVDRKERPRPQGAPSSRKHENTPTTSATQRASRSTVKPRKSLKGRVEYVEIGSEEERAMRLPPLKGVLAGLDPNVVLASIRPPITRYDDKENHHGGDSDSSVPKAVRQSKHETRAARHGKVPALTNLKYHPMDEVLFPSRAAKNRLGPSSKSVTVKLESDDETSDASDTTSPADSDSNDGESEPDDDDDETDDAVPVLTKRTPDPKAIRHSARSEAQKTVNYSRRFHPQDLAIRGYRSKASDAIKAGELPAPAMRTKRKSVDILSDHALSDGHRGSEDIKPTASGSPAAVKAREKLQSRRRGRGKQARTRKSGDMDSMELGAVMSETVEGSHKRPLSVSDDRSEDESDPDDLSADLDILLGMPPAMAYPPEVATRLMIVKPYHAEYELRAFDPRTLLRNSPPMKVRSMVMSIFSDGAEYHDTVLGEASRDCENRIPRAVTPEIANTSSEDEFETGSNATEQSPRPAAAAGGISAVGGNTYYEEPSSHFADQLAVTELNNKLHGSYPGAQELLGTSAVGADLAPQHDNIKSSSSQIVPHLDDDKCHPTPSTSASSAAKAAETEGMSASYERSIHGTNADAILAAKARSALEALPIAKQQESSERSGPPIAADSLAIDTPVSGLVLAESGSKVARSHSPSNDAEGPGNLLVINTVHAPGESSASTSSPDMGLANTFDGASEDYEMLWQCSGKPGSAV</sequence>
<name>A0AAN6J6U4_9PEZI</name>
<feature type="region of interest" description="Disordered" evidence="1">
    <location>
        <begin position="472"/>
        <end position="512"/>
    </location>
</feature>
<evidence type="ECO:0000313" key="2">
    <source>
        <dbReference type="EMBL" id="KAK0318430.1"/>
    </source>
</evidence>
<feature type="compositionally biased region" description="Basic residues" evidence="1">
    <location>
        <begin position="684"/>
        <end position="696"/>
    </location>
</feature>
<feature type="compositionally biased region" description="Low complexity" evidence="1">
    <location>
        <begin position="552"/>
        <end position="561"/>
    </location>
</feature>
<organism evidence="2 3">
    <name type="scientific">Friedmanniomyces endolithicus</name>
    <dbReference type="NCBI Taxonomy" id="329885"/>
    <lineage>
        <taxon>Eukaryota</taxon>
        <taxon>Fungi</taxon>
        <taxon>Dikarya</taxon>
        <taxon>Ascomycota</taxon>
        <taxon>Pezizomycotina</taxon>
        <taxon>Dothideomycetes</taxon>
        <taxon>Dothideomycetidae</taxon>
        <taxon>Mycosphaerellales</taxon>
        <taxon>Teratosphaeriaceae</taxon>
        <taxon>Friedmanniomyces</taxon>
    </lineage>
</organism>
<feature type="compositionally biased region" description="Acidic residues" evidence="1">
    <location>
        <begin position="562"/>
        <end position="579"/>
    </location>
</feature>
<feature type="region of interest" description="Disordered" evidence="1">
    <location>
        <begin position="1014"/>
        <end position="1033"/>
    </location>
</feature>
<feature type="compositionally biased region" description="Basic and acidic residues" evidence="1">
    <location>
        <begin position="273"/>
        <end position="307"/>
    </location>
</feature>
<proteinExistence type="predicted"/>
<feature type="compositionally biased region" description="Basic and acidic residues" evidence="1">
    <location>
        <begin position="645"/>
        <end position="666"/>
    </location>
</feature>
<feature type="region of interest" description="Disordered" evidence="1">
    <location>
        <begin position="382"/>
        <end position="427"/>
    </location>
</feature>
<dbReference type="Proteomes" id="UP001168146">
    <property type="component" value="Unassembled WGS sequence"/>
</dbReference>
<feature type="compositionally biased region" description="Low complexity" evidence="1">
    <location>
        <begin position="935"/>
        <end position="944"/>
    </location>
</feature>
<feature type="compositionally biased region" description="Low complexity" evidence="1">
    <location>
        <begin position="408"/>
        <end position="421"/>
    </location>
</feature>
<feature type="region of interest" description="Disordered" evidence="1">
    <location>
        <begin position="1041"/>
        <end position="1060"/>
    </location>
</feature>
<feature type="compositionally biased region" description="Basic and acidic residues" evidence="1">
    <location>
        <begin position="472"/>
        <end position="483"/>
    </location>
</feature>
<evidence type="ECO:0000313" key="3">
    <source>
        <dbReference type="Proteomes" id="UP001168146"/>
    </source>
</evidence>
<reference evidence="2" key="1">
    <citation type="submission" date="2021-12" db="EMBL/GenBank/DDBJ databases">
        <title>Black yeast isolated from Biological Soil Crust.</title>
        <authorList>
            <person name="Kurbessoian T."/>
        </authorList>
    </citation>
    <scope>NUCLEOTIDE SEQUENCE</scope>
    <source>
        <strain evidence="2">CCFEE 5208</strain>
    </source>
</reference>
<protein>
    <submittedName>
        <fullName evidence="2">Uncharacterized protein</fullName>
    </submittedName>
</protein>
<feature type="region of interest" description="Disordered" evidence="1">
    <location>
        <begin position="72"/>
        <end position="125"/>
    </location>
</feature>
<feature type="compositionally biased region" description="Basic and acidic residues" evidence="1">
    <location>
        <begin position="587"/>
        <end position="602"/>
    </location>
</feature>
<evidence type="ECO:0000256" key="1">
    <source>
        <dbReference type="SAM" id="MobiDB-lite"/>
    </source>
</evidence>
<feature type="region of interest" description="Disordered" evidence="1">
    <location>
        <begin position="526"/>
        <end position="612"/>
    </location>
</feature>